<comment type="caution">
    <text evidence="1">The sequence shown here is derived from an EMBL/GenBank/DDBJ whole genome shotgun (WGS) entry which is preliminary data.</text>
</comment>
<keyword evidence="2" id="KW-1185">Reference proteome</keyword>
<organism evidence="1 2">
    <name type="scientific">Punica granatum</name>
    <name type="common">Pomegranate</name>
    <dbReference type="NCBI Taxonomy" id="22663"/>
    <lineage>
        <taxon>Eukaryota</taxon>
        <taxon>Viridiplantae</taxon>
        <taxon>Streptophyta</taxon>
        <taxon>Embryophyta</taxon>
        <taxon>Tracheophyta</taxon>
        <taxon>Spermatophyta</taxon>
        <taxon>Magnoliopsida</taxon>
        <taxon>eudicotyledons</taxon>
        <taxon>Gunneridae</taxon>
        <taxon>Pentapetalae</taxon>
        <taxon>rosids</taxon>
        <taxon>malvids</taxon>
        <taxon>Myrtales</taxon>
        <taxon>Lythraceae</taxon>
        <taxon>Punica</taxon>
    </lineage>
</organism>
<dbReference type="Proteomes" id="UP000233551">
    <property type="component" value="Unassembled WGS sequence"/>
</dbReference>
<dbReference type="EMBL" id="PGOL01000686">
    <property type="protein sequence ID" value="PKI66147.1"/>
    <property type="molecule type" value="Genomic_DNA"/>
</dbReference>
<reference evidence="1 2" key="1">
    <citation type="submission" date="2017-11" db="EMBL/GenBank/DDBJ databases">
        <title>De-novo sequencing of pomegranate (Punica granatum L.) genome.</title>
        <authorList>
            <person name="Akparov Z."/>
            <person name="Amiraslanov A."/>
            <person name="Hajiyeva S."/>
            <person name="Abbasov M."/>
            <person name="Kaur K."/>
            <person name="Hamwieh A."/>
            <person name="Solovyev V."/>
            <person name="Salamov A."/>
            <person name="Braich B."/>
            <person name="Kosarev P."/>
            <person name="Mahmoud A."/>
            <person name="Hajiyev E."/>
            <person name="Babayeva S."/>
            <person name="Izzatullayeva V."/>
            <person name="Mammadov A."/>
            <person name="Mammadov A."/>
            <person name="Sharifova S."/>
            <person name="Ojaghi J."/>
            <person name="Eynullazada K."/>
            <person name="Bayramov B."/>
            <person name="Abdulazimova A."/>
            <person name="Shahmuradov I."/>
        </authorList>
    </citation>
    <scope>NUCLEOTIDE SEQUENCE [LARGE SCALE GENOMIC DNA]</scope>
    <source>
        <strain evidence="2">cv. AG2017</strain>
        <tissue evidence="1">Leaf</tissue>
    </source>
</reference>
<proteinExistence type="predicted"/>
<protein>
    <submittedName>
        <fullName evidence="1">Uncharacterized protein</fullName>
    </submittedName>
</protein>
<sequence>MPTHDIVVPNQFATIQSRLAILLGLRDEEIRRELQYGWEHGIRTSWLIDFIHFRTLNATGESYQCDACHEFLLLIFGTILFPYSSNLIDGALA</sequence>
<name>A0A2I0KC88_PUNGR</name>
<accession>A0A2I0KC88</accession>
<evidence type="ECO:0000313" key="2">
    <source>
        <dbReference type="Proteomes" id="UP000233551"/>
    </source>
</evidence>
<evidence type="ECO:0000313" key="1">
    <source>
        <dbReference type="EMBL" id="PKI66147.1"/>
    </source>
</evidence>
<dbReference type="AlphaFoldDB" id="A0A2I0KC88"/>
<gene>
    <name evidence="1" type="ORF">CRG98_013466</name>
</gene>